<dbReference type="InterPro" id="IPR018228">
    <property type="entry name" value="DNase_TatD-rel_CS"/>
</dbReference>
<dbReference type="PANTHER" id="PTHR46124">
    <property type="entry name" value="D-AMINOACYL-TRNA DEACYLASE"/>
    <property type="match status" value="1"/>
</dbReference>
<accession>A3D5D6</accession>
<feature type="binding site" evidence="4">
    <location>
        <position position="175"/>
    </location>
    <ligand>
        <name>a divalent metal cation</name>
        <dbReference type="ChEBI" id="CHEBI:60240"/>
        <label>2</label>
    </ligand>
</feature>
<keyword evidence="2 4" id="KW-0479">Metal-binding</keyword>
<dbReference type="Pfam" id="PF01026">
    <property type="entry name" value="TatD_DNase"/>
    <property type="match status" value="1"/>
</dbReference>
<feature type="binding site" evidence="4">
    <location>
        <position position="225"/>
    </location>
    <ligand>
        <name>a divalent metal cation</name>
        <dbReference type="ChEBI" id="CHEBI:60240"/>
        <label>1</label>
    </ligand>
</feature>
<dbReference type="STRING" id="325240.Sbal_2456"/>
<dbReference type="CDD" id="cd01310">
    <property type="entry name" value="TatD_DNAse"/>
    <property type="match status" value="1"/>
</dbReference>
<dbReference type="Gene3D" id="3.20.20.140">
    <property type="entry name" value="Metal-dependent hydrolases"/>
    <property type="match status" value="1"/>
</dbReference>
<organism evidence="5 6">
    <name type="scientific">Shewanella baltica (strain OS155 / ATCC BAA-1091)</name>
    <dbReference type="NCBI Taxonomy" id="325240"/>
    <lineage>
        <taxon>Bacteria</taxon>
        <taxon>Pseudomonadati</taxon>
        <taxon>Pseudomonadota</taxon>
        <taxon>Gammaproteobacteria</taxon>
        <taxon>Alteromonadales</taxon>
        <taxon>Shewanellaceae</taxon>
        <taxon>Shewanella</taxon>
    </lineage>
</organism>
<dbReference type="PROSITE" id="PS01091">
    <property type="entry name" value="TATD_3"/>
    <property type="match status" value="1"/>
</dbReference>
<dbReference type="GO" id="GO:0004536">
    <property type="term" value="F:DNA nuclease activity"/>
    <property type="evidence" value="ECO:0007669"/>
    <property type="project" value="InterPro"/>
</dbReference>
<keyword evidence="6" id="KW-1185">Reference proteome</keyword>
<protein>
    <submittedName>
        <fullName evidence="5">Hydrolase, TatD family</fullName>
    </submittedName>
</protein>
<proteinExistence type="inferred from homology"/>
<dbReference type="Proteomes" id="UP000001557">
    <property type="component" value="Chromosome"/>
</dbReference>
<evidence type="ECO:0000313" key="5">
    <source>
        <dbReference type="EMBL" id="ABN61949.1"/>
    </source>
</evidence>
<dbReference type="GO" id="GO:0016788">
    <property type="term" value="F:hydrolase activity, acting on ester bonds"/>
    <property type="evidence" value="ECO:0007669"/>
    <property type="project" value="InterPro"/>
</dbReference>
<dbReference type="InterPro" id="IPR015991">
    <property type="entry name" value="TatD/YcfH-like"/>
</dbReference>
<dbReference type="GO" id="GO:0046872">
    <property type="term" value="F:metal ion binding"/>
    <property type="evidence" value="ECO:0007669"/>
    <property type="project" value="UniProtKB-KW"/>
</dbReference>
<feature type="binding site" evidence="4">
    <location>
        <position position="29"/>
    </location>
    <ligand>
        <name>a divalent metal cation</name>
        <dbReference type="ChEBI" id="CHEBI:60240"/>
        <label>1</label>
    </ligand>
</feature>
<comment type="similarity">
    <text evidence="1">Belongs to the metallo-dependent hydrolases superfamily. TatD-type hydrolase family.</text>
</comment>
<evidence type="ECO:0000256" key="2">
    <source>
        <dbReference type="ARBA" id="ARBA00022723"/>
    </source>
</evidence>
<dbReference type="InterPro" id="IPR001130">
    <property type="entry name" value="TatD-like"/>
</dbReference>
<keyword evidence="3 5" id="KW-0378">Hydrolase</keyword>
<dbReference type="GO" id="GO:0005829">
    <property type="term" value="C:cytosol"/>
    <property type="evidence" value="ECO:0007669"/>
    <property type="project" value="TreeGrafter"/>
</dbReference>
<dbReference type="PROSITE" id="PS01090">
    <property type="entry name" value="TATD_2"/>
    <property type="match status" value="1"/>
</dbReference>
<dbReference type="PIRSF" id="PIRSF005902">
    <property type="entry name" value="DNase_TatD"/>
    <property type="match status" value="1"/>
</dbReference>
<dbReference type="KEGG" id="sbl:Sbal_2456"/>
<dbReference type="PROSITE" id="PS01137">
    <property type="entry name" value="TATD_1"/>
    <property type="match status" value="1"/>
</dbReference>
<evidence type="ECO:0000256" key="3">
    <source>
        <dbReference type="ARBA" id="ARBA00022801"/>
    </source>
</evidence>
<dbReference type="NCBIfam" id="TIGR00010">
    <property type="entry name" value="YchF/TatD family DNA exonuclease"/>
    <property type="match status" value="1"/>
</dbReference>
<feature type="binding site" evidence="4">
    <location>
        <position position="27"/>
    </location>
    <ligand>
        <name>a divalent metal cation</name>
        <dbReference type="ChEBI" id="CHEBI:60240"/>
        <label>1</label>
    </ligand>
</feature>
<evidence type="ECO:0000256" key="4">
    <source>
        <dbReference type="PIRSR" id="PIRSR005902-1"/>
    </source>
</evidence>
<feature type="binding site" evidence="4">
    <location>
        <position position="114"/>
    </location>
    <ligand>
        <name>a divalent metal cation</name>
        <dbReference type="ChEBI" id="CHEBI:60240"/>
        <label>1</label>
    </ligand>
</feature>
<dbReference type="FunFam" id="3.20.20.140:FF:000005">
    <property type="entry name" value="TatD family hydrolase"/>
    <property type="match status" value="1"/>
</dbReference>
<sequence length="283" mass="31916">MTSIPWLGILVFLLLFCLEIPVLIDSHCHLDRLKAAPDQQTLEHILASAKARGVDYMLCVNVRQQGFESMRDKVAAFDQVFLSSGVHPLDVKEGLDVEQIRRFATDPKVVAIGETGLDYFYADETKLLQQQCFEQQIALAVEVNKPLIVHTRDAREDTITMLKQGNADKVGGVLHCFTENWEMAKAAIDLGFYISVSGIVTFKNAGELRTVIRKVPQDRLLVETDSPYLAPIPHRGQENQPAYVRDVAEFVAELRGERYEDLAEYTSNNFFNLFKDAARLVGR</sequence>
<name>A3D5D6_SHEB5</name>
<evidence type="ECO:0000313" key="6">
    <source>
        <dbReference type="Proteomes" id="UP000001557"/>
    </source>
</evidence>
<feature type="binding site" evidence="4">
    <location>
        <position position="150"/>
    </location>
    <ligand>
        <name>a divalent metal cation</name>
        <dbReference type="ChEBI" id="CHEBI:60240"/>
        <label>2</label>
    </ligand>
</feature>
<dbReference type="InterPro" id="IPR032466">
    <property type="entry name" value="Metal_Hydrolase"/>
</dbReference>
<dbReference type="HOGENOM" id="CLU_031506_4_0_6"/>
<dbReference type="PANTHER" id="PTHR46124:SF2">
    <property type="entry name" value="D-AMINOACYL-TRNA DEACYLASE"/>
    <property type="match status" value="1"/>
</dbReference>
<dbReference type="AlphaFoldDB" id="A3D5D6"/>
<evidence type="ECO:0000256" key="1">
    <source>
        <dbReference type="ARBA" id="ARBA00009275"/>
    </source>
</evidence>
<gene>
    <name evidence="5" type="ordered locus">Sbal_2456</name>
</gene>
<reference evidence="5 6" key="1">
    <citation type="submission" date="2007-02" db="EMBL/GenBank/DDBJ databases">
        <title>Complete sequence of chromosome of Shewanella baltica OS155.</title>
        <authorList>
            <consortium name="US DOE Joint Genome Institute"/>
            <person name="Copeland A."/>
            <person name="Lucas S."/>
            <person name="Lapidus A."/>
            <person name="Barry K."/>
            <person name="Detter J.C."/>
            <person name="Glavina del Rio T."/>
            <person name="Hammon N."/>
            <person name="Israni S."/>
            <person name="Dalin E."/>
            <person name="Tice H."/>
            <person name="Pitluck S."/>
            <person name="Sims D.R."/>
            <person name="Brettin T."/>
            <person name="Bruce D."/>
            <person name="Han C."/>
            <person name="Tapia R."/>
            <person name="Brainard J."/>
            <person name="Schmutz J."/>
            <person name="Larimer F."/>
            <person name="Land M."/>
            <person name="Hauser L."/>
            <person name="Kyrpides N."/>
            <person name="Mikhailova N."/>
            <person name="Brettar I."/>
            <person name="Klappenbach J."/>
            <person name="Konstantinidis K."/>
            <person name="Rodrigues J."/>
            <person name="Tiedje J."/>
            <person name="Richardson P."/>
        </authorList>
    </citation>
    <scope>NUCLEOTIDE SEQUENCE [LARGE SCALE GENOMIC DNA]</scope>
    <source>
        <strain evidence="6">OS155 / ATCC BAA-1091</strain>
    </source>
</reference>
<dbReference type="SUPFAM" id="SSF51556">
    <property type="entry name" value="Metallo-dependent hydrolases"/>
    <property type="match status" value="1"/>
</dbReference>
<dbReference type="EMBL" id="CP000563">
    <property type="protein sequence ID" value="ABN61949.1"/>
    <property type="molecule type" value="Genomic_DNA"/>
</dbReference>